<organism evidence="7 8">
    <name type="scientific">Delftia acidovorans</name>
    <name type="common">Pseudomonas acidovorans</name>
    <name type="synonym">Comamonas acidovorans</name>
    <dbReference type="NCBI Taxonomy" id="80866"/>
    <lineage>
        <taxon>Bacteria</taxon>
        <taxon>Pseudomonadati</taxon>
        <taxon>Pseudomonadota</taxon>
        <taxon>Betaproteobacteria</taxon>
        <taxon>Burkholderiales</taxon>
        <taxon>Comamonadaceae</taxon>
        <taxon>Delftia</taxon>
    </lineage>
</organism>
<evidence type="ECO:0000256" key="5">
    <source>
        <dbReference type="ARBA" id="ARBA00023172"/>
    </source>
</evidence>
<evidence type="ECO:0000256" key="2">
    <source>
        <dbReference type="ARBA" id="ARBA00008657"/>
    </source>
</evidence>
<accession>A0AAJ2VAJ7</accession>
<sequence length="351" mass="37760">MFKNMIVYRIAESWQGDLQQLEEALGKSPFAECGATQERSAGWVPPRGEPHGPLAESVANQWVMRFMTEAKMLPASVLNRRVNEKAAHIEATEGRKPGKKEKKELKDEAKLDLLPMAFTKQGAMWVWLDPQARTLVLDTGSQARADEVVSSLVEGLTGFALALVDTQTSAQAAMAHWLTTQESPAGFSIDRECELKAADESKAVVRYARHPLDIDEVRQHIEHGKLPTRLALTWDDRVSFVLTEGLQIRKIALLDAVMEGQSQDDGGFDADVAIATGELSKLIPDLIEALGGEGRTGLGQDLPASLQTPAAQTPTATQAAPAAPRAAASGRGALTGPALAPVDTAPEEAPF</sequence>
<evidence type="ECO:0000256" key="4">
    <source>
        <dbReference type="ARBA" id="ARBA00022490"/>
    </source>
</evidence>
<dbReference type="GO" id="GO:0006310">
    <property type="term" value="P:DNA recombination"/>
    <property type="evidence" value="ECO:0007669"/>
    <property type="project" value="UniProtKB-KW"/>
</dbReference>
<keyword evidence="4" id="KW-0963">Cytoplasm</keyword>
<evidence type="ECO:0000256" key="1">
    <source>
        <dbReference type="ARBA" id="ARBA00004453"/>
    </source>
</evidence>
<dbReference type="NCBIfam" id="NF001464">
    <property type="entry name" value="PRK00321.1-5"/>
    <property type="match status" value="1"/>
</dbReference>
<comment type="similarity">
    <text evidence="2">Belongs to the RdgC family.</text>
</comment>
<evidence type="ECO:0000313" key="8">
    <source>
        <dbReference type="Proteomes" id="UP001287445"/>
    </source>
</evidence>
<dbReference type="NCBIfam" id="NF001463">
    <property type="entry name" value="PRK00321.1-4"/>
    <property type="match status" value="1"/>
</dbReference>
<dbReference type="GO" id="GO:0043590">
    <property type="term" value="C:bacterial nucleoid"/>
    <property type="evidence" value="ECO:0007669"/>
    <property type="project" value="TreeGrafter"/>
</dbReference>
<protein>
    <recommendedName>
        <fullName evidence="3">Recombination-associated protein RdgC</fullName>
    </recommendedName>
</protein>
<dbReference type="EMBL" id="JAWWMZ010000005">
    <property type="protein sequence ID" value="MDX4955036.1"/>
    <property type="molecule type" value="Genomic_DNA"/>
</dbReference>
<dbReference type="InterPro" id="IPR007476">
    <property type="entry name" value="RdgC"/>
</dbReference>
<gene>
    <name evidence="7" type="ORF">SGN30_16595</name>
</gene>
<dbReference type="Pfam" id="PF04381">
    <property type="entry name" value="RdgC"/>
    <property type="match status" value="1"/>
</dbReference>
<dbReference type="PANTHER" id="PTHR38103">
    <property type="entry name" value="RECOMBINATION-ASSOCIATED PROTEIN RDGC"/>
    <property type="match status" value="1"/>
</dbReference>
<comment type="caution">
    <text evidence="7">The sequence shown here is derived from an EMBL/GenBank/DDBJ whole genome shotgun (WGS) entry which is preliminary data.</text>
</comment>
<dbReference type="PANTHER" id="PTHR38103:SF1">
    <property type="entry name" value="RECOMBINATION-ASSOCIATED PROTEIN RDGC"/>
    <property type="match status" value="1"/>
</dbReference>
<dbReference type="RefSeq" id="WP_319074330.1">
    <property type="nucleotide sequence ID" value="NZ_JAWWMZ010000005.1"/>
</dbReference>
<dbReference type="AlphaFoldDB" id="A0AAJ2VAJ7"/>
<proteinExistence type="inferred from homology"/>
<reference evidence="7" key="1">
    <citation type="submission" date="2023-11" db="EMBL/GenBank/DDBJ databases">
        <title>Identification and selenium tolerance of Delftia acidovorans R3-25.</title>
        <authorList>
            <person name="Zhang S."/>
            <person name="Liu Y."/>
            <person name="Guo Y."/>
        </authorList>
    </citation>
    <scope>NUCLEOTIDE SEQUENCE</scope>
    <source>
        <strain evidence="7">R3-25</strain>
    </source>
</reference>
<dbReference type="Proteomes" id="UP001287445">
    <property type="component" value="Unassembled WGS sequence"/>
</dbReference>
<keyword evidence="5" id="KW-0233">DNA recombination</keyword>
<feature type="region of interest" description="Disordered" evidence="6">
    <location>
        <begin position="298"/>
        <end position="351"/>
    </location>
</feature>
<evidence type="ECO:0000256" key="3">
    <source>
        <dbReference type="ARBA" id="ARBA00022296"/>
    </source>
</evidence>
<evidence type="ECO:0000256" key="6">
    <source>
        <dbReference type="SAM" id="MobiDB-lite"/>
    </source>
</evidence>
<dbReference type="GO" id="GO:0000018">
    <property type="term" value="P:regulation of DNA recombination"/>
    <property type="evidence" value="ECO:0007669"/>
    <property type="project" value="TreeGrafter"/>
</dbReference>
<name>A0AAJ2VAJ7_DELAC</name>
<dbReference type="GO" id="GO:0003690">
    <property type="term" value="F:double-stranded DNA binding"/>
    <property type="evidence" value="ECO:0007669"/>
    <property type="project" value="TreeGrafter"/>
</dbReference>
<feature type="compositionally biased region" description="Low complexity" evidence="6">
    <location>
        <begin position="303"/>
        <end position="334"/>
    </location>
</feature>
<evidence type="ECO:0000313" key="7">
    <source>
        <dbReference type="EMBL" id="MDX4955036.1"/>
    </source>
</evidence>
<comment type="subcellular location">
    <subcellularLocation>
        <location evidence="1">Cytoplasm</location>
        <location evidence="1">Nucleoid</location>
    </subcellularLocation>
</comment>